<dbReference type="OrthoDB" id="4966664at2"/>
<dbReference type="PROSITE" id="PS00211">
    <property type="entry name" value="ABC_TRANSPORTER_1"/>
    <property type="match status" value="1"/>
</dbReference>
<dbReference type="GO" id="GO:0015421">
    <property type="term" value="F:ABC-type oligopeptide transporter activity"/>
    <property type="evidence" value="ECO:0007669"/>
    <property type="project" value="TreeGrafter"/>
</dbReference>
<name>A0A1B2HS68_9PSEU</name>
<dbReference type="GO" id="GO:0016887">
    <property type="term" value="F:ATP hydrolysis activity"/>
    <property type="evidence" value="ECO:0007669"/>
    <property type="project" value="InterPro"/>
</dbReference>
<evidence type="ECO:0008006" key="10">
    <source>
        <dbReference type="Google" id="ProtNLM"/>
    </source>
</evidence>
<proteinExistence type="predicted"/>
<dbReference type="GO" id="GO:0005886">
    <property type="term" value="C:plasma membrane"/>
    <property type="evidence" value="ECO:0007669"/>
    <property type="project" value="UniProtKB-SubCell"/>
</dbReference>
<comment type="subcellular location">
    <subcellularLocation>
        <location evidence="1">Cell membrane</location>
        <topology evidence="1">Multi-pass membrane protein</topology>
    </subcellularLocation>
</comment>
<dbReference type="InterPro" id="IPR036640">
    <property type="entry name" value="ABC1_TM_sf"/>
</dbReference>
<evidence type="ECO:0000256" key="4">
    <source>
        <dbReference type="ARBA" id="ARBA00023136"/>
    </source>
</evidence>
<feature type="transmembrane region" description="Helical" evidence="5">
    <location>
        <begin position="39"/>
        <end position="61"/>
    </location>
</feature>
<evidence type="ECO:0000313" key="9">
    <source>
        <dbReference type="Proteomes" id="UP000093053"/>
    </source>
</evidence>
<dbReference type="Pfam" id="PF00005">
    <property type="entry name" value="ABC_tran"/>
    <property type="match status" value="1"/>
</dbReference>
<feature type="domain" description="ABC transmembrane type-1" evidence="7">
    <location>
        <begin position="41"/>
        <end position="321"/>
    </location>
</feature>
<reference evidence="8 9" key="1">
    <citation type="submission" date="2016-07" db="EMBL/GenBank/DDBJ databases">
        <title>Complete genome sequence of the Lentzea guizhouensis DHS C013.</title>
        <authorList>
            <person name="Cao C."/>
        </authorList>
    </citation>
    <scope>NUCLEOTIDE SEQUENCE [LARGE SCALE GENOMIC DNA]</scope>
    <source>
        <strain evidence="8 9">DHS C013</strain>
    </source>
</reference>
<dbReference type="STRING" id="1586287.BBK82_35675"/>
<sequence>MDSGVLAPVASRPLPAVEDVNVRSSSAFLSWLMRKQAGLVWLGIFSACVWMASLGLAPFALGRGVDAIADGHMDGVLWWAGVIVGLGLLTTAGSLLLHRCETIGKLEANFLVIRLVARHATRLGARLSDQTATGEVAAVGTADVSRIGSLPGAMARSAGSAVTILVVALVLLSTSVPLGLLVLVGAPALLIATGPLLSPLHRRVGQYRDLQGDLTVRANDIVAGLRVLRGIGGEEVFGRRYRSDSQRLRQAGVQVARLESVLPAAQVVLPGILVVAVVWIGGRLAVSGAITGGDLVAAFGYAAFLQIPMRIITSDLHLVIGANVAARRAVQLLALEPDPTAGARPVPLPEDLTLHDPTSGLTARHGRLTALVSRSPEDAAELAARLGRYTGGAVTLNGTPLETLPAEQVRRLILVVDDSQALFTGVLREEFGDLPDDELDEVLRAAHALDVLTALPDGLRTMITERGTSFSGGEQQRLRLARALAAKPAILVLVEPTSAVDANTEALVAEGIRRMRAGRTTVVVSTSPLLLDRADDVAYLDNGRVTATGTHAQLLATTPEYAETVMRDVK</sequence>
<feature type="domain" description="ABC transporter" evidence="6">
    <location>
        <begin position="284"/>
        <end position="567"/>
    </location>
</feature>
<evidence type="ECO:0000256" key="1">
    <source>
        <dbReference type="ARBA" id="ARBA00004651"/>
    </source>
</evidence>
<keyword evidence="2 5" id="KW-0812">Transmembrane</keyword>
<dbReference type="SUPFAM" id="SSF52540">
    <property type="entry name" value="P-loop containing nucleoside triphosphate hydrolases"/>
    <property type="match status" value="1"/>
</dbReference>
<evidence type="ECO:0000259" key="7">
    <source>
        <dbReference type="PROSITE" id="PS50929"/>
    </source>
</evidence>
<dbReference type="GO" id="GO:0005524">
    <property type="term" value="F:ATP binding"/>
    <property type="evidence" value="ECO:0007669"/>
    <property type="project" value="InterPro"/>
</dbReference>
<dbReference type="InterPro" id="IPR011527">
    <property type="entry name" value="ABC1_TM_dom"/>
</dbReference>
<accession>A0A1B2HS68</accession>
<dbReference type="InterPro" id="IPR017871">
    <property type="entry name" value="ABC_transporter-like_CS"/>
</dbReference>
<protein>
    <recommendedName>
        <fullName evidence="10">Multidrug ABC transporter permease</fullName>
    </recommendedName>
</protein>
<dbReference type="Gene3D" id="3.40.50.300">
    <property type="entry name" value="P-loop containing nucleotide triphosphate hydrolases"/>
    <property type="match status" value="1"/>
</dbReference>
<dbReference type="PROSITE" id="PS50929">
    <property type="entry name" value="ABC_TM1F"/>
    <property type="match status" value="1"/>
</dbReference>
<evidence type="ECO:0000259" key="6">
    <source>
        <dbReference type="PROSITE" id="PS50893"/>
    </source>
</evidence>
<evidence type="ECO:0000256" key="3">
    <source>
        <dbReference type="ARBA" id="ARBA00022989"/>
    </source>
</evidence>
<dbReference type="SUPFAM" id="SSF90123">
    <property type="entry name" value="ABC transporter transmembrane region"/>
    <property type="match status" value="1"/>
</dbReference>
<evidence type="ECO:0000313" key="8">
    <source>
        <dbReference type="EMBL" id="ANZ40553.1"/>
    </source>
</evidence>
<dbReference type="AlphaFoldDB" id="A0A1B2HS68"/>
<dbReference type="InterPro" id="IPR027417">
    <property type="entry name" value="P-loop_NTPase"/>
</dbReference>
<dbReference type="KEGG" id="led:BBK82_35675"/>
<feature type="transmembrane region" description="Helical" evidence="5">
    <location>
        <begin position="76"/>
        <end position="97"/>
    </location>
</feature>
<dbReference type="PROSITE" id="PS50893">
    <property type="entry name" value="ABC_TRANSPORTER_2"/>
    <property type="match status" value="1"/>
</dbReference>
<keyword evidence="4 5" id="KW-0472">Membrane</keyword>
<dbReference type="Pfam" id="PF00664">
    <property type="entry name" value="ABC_membrane"/>
    <property type="match status" value="1"/>
</dbReference>
<dbReference type="Gene3D" id="1.20.1560.10">
    <property type="entry name" value="ABC transporter type 1, transmembrane domain"/>
    <property type="match status" value="1"/>
</dbReference>
<dbReference type="InterPro" id="IPR003439">
    <property type="entry name" value="ABC_transporter-like_ATP-bd"/>
</dbReference>
<evidence type="ECO:0000256" key="5">
    <source>
        <dbReference type="SAM" id="Phobius"/>
    </source>
</evidence>
<gene>
    <name evidence="8" type="ORF">BBK82_35675</name>
</gene>
<dbReference type="InterPro" id="IPR039421">
    <property type="entry name" value="Type_1_exporter"/>
</dbReference>
<dbReference type="Proteomes" id="UP000093053">
    <property type="component" value="Chromosome"/>
</dbReference>
<dbReference type="PANTHER" id="PTHR43394:SF1">
    <property type="entry name" value="ATP-BINDING CASSETTE SUB-FAMILY B MEMBER 10, MITOCHONDRIAL"/>
    <property type="match status" value="1"/>
</dbReference>
<evidence type="ECO:0000256" key="2">
    <source>
        <dbReference type="ARBA" id="ARBA00022692"/>
    </source>
</evidence>
<dbReference type="PANTHER" id="PTHR43394">
    <property type="entry name" value="ATP-DEPENDENT PERMEASE MDL1, MITOCHONDRIAL"/>
    <property type="match status" value="1"/>
</dbReference>
<keyword evidence="3 5" id="KW-1133">Transmembrane helix</keyword>
<organism evidence="8 9">
    <name type="scientific">Lentzea guizhouensis</name>
    <dbReference type="NCBI Taxonomy" id="1586287"/>
    <lineage>
        <taxon>Bacteria</taxon>
        <taxon>Bacillati</taxon>
        <taxon>Actinomycetota</taxon>
        <taxon>Actinomycetes</taxon>
        <taxon>Pseudonocardiales</taxon>
        <taxon>Pseudonocardiaceae</taxon>
        <taxon>Lentzea</taxon>
    </lineage>
</organism>
<dbReference type="EMBL" id="CP016793">
    <property type="protein sequence ID" value="ANZ40553.1"/>
    <property type="molecule type" value="Genomic_DNA"/>
</dbReference>
<keyword evidence="9" id="KW-1185">Reference proteome</keyword>